<dbReference type="EMBL" id="FPJE01000006">
    <property type="protein sequence ID" value="SFW39346.1"/>
    <property type="molecule type" value="Genomic_DNA"/>
</dbReference>
<organism evidence="5 6">
    <name type="scientific">Sinomicrobium oceani</name>
    <dbReference type="NCBI Taxonomy" id="1150368"/>
    <lineage>
        <taxon>Bacteria</taxon>
        <taxon>Pseudomonadati</taxon>
        <taxon>Bacteroidota</taxon>
        <taxon>Flavobacteriia</taxon>
        <taxon>Flavobacteriales</taxon>
        <taxon>Flavobacteriaceae</taxon>
        <taxon>Sinomicrobium</taxon>
    </lineage>
</organism>
<dbReference type="Gene3D" id="3.40.30.10">
    <property type="entry name" value="Glutaredoxin"/>
    <property type="match status" value="1"/>
</dbReference>
<dbReference type="InterPro" id="IPR003782">
    <property type="entry name" value="SCO1/SenC"/>
</dbReference>
<sequence length="221" mass="25547">MLRFFSKFKYLALTLFILSAIIITLFYNALKPQETLPIYQPSMVKAELVDSTIQYVKKYHTIADFKLINQNGDTITQDNYKDKIYVADFFFTTCPTICPIMTGNMAEIQKKTMPYDDVMLLSHSVTPQIDSVPQLKKYALDKGVNDRKWNLVTGDKKQIYELARKSYLAVLNDGDGGLYDMIHTENFILVDKKKRIRGFYDGTNPEDMDKLIHDIEILKAE</sequence>
<feature type="binding site" evidence="2">
    <location>
        <position position="183"/>
    </location>
    <ligand>
        <name>Cu cation</name>
        <dbReference type="ChEBI" id="CHEBI:23378"/>
    </ligand>
</feature>
<dbReference type="OrthoDB" id="9811998at2"/>
<keyword evidence="4" id="KW-0812">Transmembrane</keyword>
<protein>
    <submittedName>
        <fullName evidence="5">Protein SCO1/2</fullName>
    </submittedName>
</protein>
<name>A0A1K1NV00_9FLAO</name>
<keyword evidence="2" id="KW-0479">Metal-binding</keyword>
<feature type="binding site" evidence="2">
    <location>
        <position position="94"/>
    </location>
    <ligand>
        <name>Cu cation</name>
        <dbReference type="ChEBI" id="CHEBI:23378"/>
    </ligand>
</feature>
<dbReference type="Proteomes" id="UP000182248">
    <property type="component" value="Unassembled WGS sequence"/>
</dbReference>
<dbReference type="InterPro" id="IPR036249">
    <property type="entry name" value="Thioredoxin-like_sf"/>
</dbReference>
<dbReference type="CDD" id="cd02968">
    <property type="entry name" value="SCO"/>
    <property type="match status" value="1"/>
</dbReference>
<dbReference type="STRING" id="1150368.SAMN02927921_01484"/>
<feature type="transmembrane region" description="Helical" evidence="4">
    <location>
        <begin position="12"/>
        <end position="30"/>
    </location>
</feature>
<dbReference type="GO" id="GO:0046872">
    <property type="term" value="F:metal ion binding"/>
    <property type="evidence" value="ECO:0007669"/>
    <property type="project" value="UniProtKB-KW"/>
</dbReference>
<dbReference type="AlphaFoldDB" id="A0A1K1NV00"/>
<dbReference type="PANTHER" id="PTHR12151">
    <property type="entry name" value="ELECTRON TRANSPORT PROTIN SCO1/SENC FAMILY MEMBER"/>
    <property type="match status" value="1"/>
</dbReference>
<keyword evidence="2" id="KW-0186">Copper</keyword>
<dbReference type="SUPFAM" id="SSF52833">
    <property type="entry name" value="Thioredoxin-like"/>
    <property type="match status" value="1"/>
</dbReference>
<dbReference type="RefSeq" id="WP_072316708.1">
    <property type="nucleotide sequence ID" value="NZ_FPJE01000006.1"/>
</dbReference>
<evidence type="ECO:0000313" key="5">
    <source>
        <dbReference type="EMBL" id="SFW39346.1"/>
    </source>
</evidence>
<dbReference type="PANTHER" id="PTHR12151:SF25">
    <property type="entry name" value="LINALOOL DEHYDRATASE_ISOMERASE DOMAIN-CONTAINING PROTEIN"/>
    <property type="match status" value="1"/>
</dbReference>
<keyword evidence="3" id="KW-1015">Disulfide bond</keyword>
<keyword evidence="6" id="KW-1185">Reference proteome</keyword>
<evidence type="ECO:0000256" key="1">
    <source>
        <dbReference type="ARBA" id="ARBA00010996"/>
    </source>
</evidence>
<proteinExistence type="inferred from homology"/>
<evidence type="ECO:0000256" key="3">
    <source>
        <dbReference type="PIRSR" id="PIRSR603782-2"/>
    </source>
</evidence>
<comment type="similarity">
    <text evidence="1">Belongs to the SCO1/2 family.</text>
</comment>
<evidence type="ECO:0000256" key="4">
    <source>
        <dbReference type="SAM" id="Phobius"/>
    </source>
</evidence>
<keyword evidence="4" id="KW-0472">Membrane</keyword>
<evidence type="ECO:0000313" key="6">
    <source>
        <dbReference type="Proteomes" id="UP000182248"/>
    </source>
</evidence>
<feature type="disulfide bond" description="Redox-active" evidence="3">
    <location>
        <begin position="94"/>
        <end position="98"/>
    </location>
</feature>
<evidence type="ECO:0000256" key="2">
    <source>
        <dbReference type="PIRSR" id="PIRSR603782-1"/>
    </source>
</evidence>
<feature type="binding site" evidence="2">
    <location>
        <position position="98"/>
    </location>
    <ligand>
        <name>Cu cation</name>
        <dbReference type="ChEBI" id="CHEBI:23378"/>
    </ligand>
</feature>
<accession>A0A1K1NV00</accession>
<reference evidence="5 6" key="1">
    <citation type="submission" date="2016-11" db="EMBL/GenBank/DDBJ databases">
        <authorList>
            <person name="Jaros S."/>
            <person name="Januszkiewicz K."/>
            <person name="Wedrychowicz H."/>
        </authorList>
    </citation>
    <scope>NUCLEOTIDE SEQUENCE [LARGE SCALE GENOMIC DNA]</scope>
    <source>
        <strain evidence="5 6">CGMCC 1.12145</strain>
    </source>
</reference>
<dbReference type="Pfam" id="PF02630">
    <property type="entry name" value="SCO1-SenC"/>
    <property type="match status" value="1"/>
</dbReference>
<gene>
    <name evidence="5" type="ORF">SAMN02927921_01484</name>
</gene>
<keyword evidence="4" id="KW-1133">Transmembrane helix</keyword>